<dbReference type="Proteomes" id="UP000269097">
    <property type="component" value="Chromosome"/>
</dbReference>
<dbReference type="AlphaFoldDB" id="A0A3G3K2J4"/>
<reference evidence="1 2" key="1">
    <citation type="submission" date="2018-10" db="EMBL/GenBank/DDBJ databases">
        <title>Genome Sequence of Cohnella sp.</title>
        <authorList>
            <person name="Srinivasan S."/>
            <person name="Kim M.K."/>
        </authorList>
    </citation>
    <scope>NUCLEOTIDE SEQUENCE [LARGE SCALE GENOMIC DNA]</scope>
    <source>
        <strain evidence="1 2">18JY8-7</strain>
    </source>
</reference>
<evidence type="ECO:0000313" key="1">
    <source>
        <dbReference type="EMBL" id="AYQ73999.1"/>
    </source>
</evidence>
<organism evidence="1 2">
    <name type="scientific">Cohnella candidum</name>
    <dbReference type="NCBI Taxonomy" id="2674991"/>
    <lineage>
        <taxon>Bacteria</taxon>
        <taxon>Bacillati</taxon>
        <taxon>Bacillota</taxon>
        <taxon>Bacilli</taxon>
        <taxon>Bacillales</taxon>
        <taxon>Paenibacillaceae</taxon>
        <taxon>Cohnella</taxon>
    </lineage>
</organism>
<keyword evidence="2" id="KW-1185">Reference proteome</keyword>
<protein>
    <submittedName>
        <fullName evidence="1">Uncharacterized protein</fullName>
    </submittedName>
</protein>
<name>A0A3G3K2J4_9BACL</name>
<gene>
    <name evidence="1" type="ORF">EAV92_16290</name>
</gene>
<proteinExistence type="predicted"/>
<evidence type="ECO:0000313" key="2">
    <source>
        <dbReference type="Proteomes" id="UP000269097"/>
    </source>
</evidence>
<dbReference type="EMBL" id="CP033433">
    <property type="protein sequence ID" value="AYQ73999.1"/>
    <property type="molecule type" value="Genomic_DNA"/>
</dbReference>
<sequence>MVISRFPHVSREEGKLIVKIQFSGMVNVEVERKSLLALLGILWDQLARISILNPLKKRSQMVMQPSGPFIHFIPP</sequence>
<dbReference type="KEGG" id="coh:EAV92_16290"/>
<accession>A0A3G3K2J4</accession>